<sequence>MANNIKDKIEEFFEEKKNEDDIESGIQKDVKPDDDGNVKVNKQDDHESDKQVDNKSNEYGDDISEFSDFSTEEHSYVEMLSKEQQNLLNKLNEEFETNYEIVYKKLIFKNKVNSKAGLIAMTNEVSRYRVLRDRLRNCASNVDALVQELEDTMDNLKNL</sequence>
<evidence type="ECO:0000313" key="2">
    <source>
        <dbReference type="Proteomes" id="UP000046392"/>
    </source>
</evidence>
<proteinExistence type="predicted"/>
<organism evidence="2 4">
    <name type="scientific">Strongyloides papillosus</name>
    <name type="common">Intestinal threadworm</name>
    <dbReference type="NCBI Taxonomy" id="174720"/>
    <lineage>
        <taxon>Eukaryota</taxon>
        <taxon>Metazoa</taxon>
        <taxon>Ecdysozoa</taxon>
        <taxon>Nematoda</taxon>
        <taxon>Chromadorea</taxon>
        <taxon>Rhabditida</taxon>
        <taxon>Tylenchina</taxon>
        <taxon>Panagrolaimomorpha</taxon>
        <taxon>Strongyloidoidea</taxon>
        <taxon>Strongyloididae</taxon>
        <taxon>Strongyloides</taxon>
    </lineage>
</organism>
<reference evidence="3 4" key="1">
    <citation type="submission" date="2017-02" db="UniProtKB">
        <authorList>
            <consortium name="WormBaseParasite"/>
        </authorList>
    </citation>
    <scope>IDENTIFICATION</scope>
</reference>
<feature type="compositionally biased region" description="Basic and acidic residues" evidence="1">
    <location>
        <begin position="26"/>
        <end position="58"/>
    </location>
</feature>
<dbReference type="Proteomes" id="UP000046392">
    <property type="component" value="Unplaced"/>
</dbReference>
<feature type="compositionally biased region" description="Basic and acidic residues" evidence="1">
    <location>
        <begin position="1"/>
        <end position="19"/>
    </location>
</feature>
<feature type="region of interest" description="Disordered" evidence="1">
    <location>
        <begin position="1"/>
        <end position="65"/>
    </location>
</feature>
<dbReference type="WBParaSite" id="SPAL_0001341100.1">
    <property type="protein sequence ID" value="SPAL_0001341100.1"/>
    <property type="gene ID" value="SPAL_0001341100"/>
</dbReference>
<evidence type="ECO:0000256" key="1">
    <source>
        <dbReference type="SAM" id="MobiDB-lite"/>
    </source>
</evidence>
<name>A0A0N5C636_STREA</name>
<keyword evidence="2" id="KW-1185">Reference proteome</keyword>
<evidence type="ECO:0000313" key="4">
    <source>
        <dbReference type="WBParaSite" id="SPAL_0001341100.1"/>
    </source>
</evidence>
<protein>
    <submittedName>
        <fullName evidence="3 4">Biogenesis of lysosome-related organelles complex 1 subunit 2</fullName>
    </submittedName>
</protein>
<evidence type="ECO:0000313" key="3">
    <source>
        <dbReference type="WBParaSite" id="SPAL_0000188500.1"/>
    </source>
</evidence>
<accession>A0A0N5C636</accession>
<dbReference type="WBParaSite" id="SPAL_0000188500.1">
    <property type="protein sequence ID" value="SPAL_0000188500.1"/>
    <property type="gene ID" value="SPAL_0000188500"/>
</dbReference>
<dbReference type="AlphaFoldDB" id="A0A0N5C636"/>